<name>A0AAU2A3I9_9ACTN</name>
<feature type="compositionally biased region" description="Low complexity" evidence="1">
    <location>
        <begin position="284"/>
        <end position="302"/>
    </location>
</feature>
<protein>
    <submittedName>
        <fullName evidence="4">Uncharacterized protein</fullName>
    </submittedName>
</protein>
<keyword evidence="2" id="KW-0812">Transmembrane</keyword>
<dbReference type="EMBL" id="CP108222">
    <property type="protein sequence ID" value="WTT18975.1"/>
    <property type="molecule type" value="Genomic_DNA"/>
</dbReference>
<reference evidence="4" key="1">
    <citation type="submission" date="2022-10" db="EMBL/GenBank/DDBJ databases">
        <title>The complete genomes of actinobacterial strains from the NBC collection.</title>
        <authorList>
            <person name="Joergensen T.S."/>
            <person name="Alvarez Arevalo M."/>
            <person name="Sterndorff E.B."/>
            <person name="Faurdal D."/>
            <person name="Vuksanovic O."/>
            <person name="Mourched A.-S."/>
            <person name="Charusanti P."/>
            <person name="Shaw S."/>
            <person name="Blin K."/>
            <person name="Weber T."/>
        </authorList>
    </citation>
    <scope>NUCLEOTIDE SEQUENCE</scope>
    <source>
        <strain evidence="4">NBC_00093</strain>
    </source>
</reference>
<feature type="signal peptide" evidence="3">
    <location>
        <begin position="1"/>
        <end position="23"/>
    </location>
</feature>
<gene>
    <name evidence="4" type="ORF">OHA22_27315</name>
</gene>
<keyword evidence="2" id="KW-1133">Transmembrane helix</keyword>
<feature type="region of interest" description="Disordered" evidence="1">
    <location>
        <begin position="676"/>
        <end position="723"/>
    </location>
</feature>
<feature type="compositionally biased region" description="Basic and acidic residues" evidence="1">
    <location>
        <begin position="236"/>
        <end position="281"/>
    </location>
</feature>
<feature type="compositionally biased region" description="Polar residues" evidence="1">
    <location>
        <begin position="306"/>
        <end position="322"/>
    </location>
</feature>
<accession>A0AAU2A3I9</accession>
<evidence type="ECO:0000256" key="3">
    <source>
        <dbReference type="SAM" id="SignalP"/>
    </source>
</evidence>
<keyword evidence="2" id="KW-0472">Membrane</keyword>
<evidence type="ECO:0000256" key="1">
    <source>
        <dbReference type="SAM" id="MobiDB-lite"/>
    </source>
</evidence>
<feature type="transmembrane region" description="Helical" evidence="2">
    <location>
        <begin position="728"/>
        <end position="750"/>
    </location>
</feature>
<evidence type="ECO:0000256" key="2">
    <source>
        <dbReference type="SAM" id="Phobius"/>
    </source>
</evidence>
<sequence>MNHTRRTLACLVTAVLALGPAWAASETATAQPVAAATASSSCSSESEHVEYDVYNPLIYLLHGIRYRASPVRGEAEAYNENVNAAMVLVSGLSEKILDSLAEREVQSTGPFAVFEKVSIYDVKDYLPEGEYDRLRKSGNENVLMIGALSFQADGDDPGLHSEPHALAELGKLRTGYPEAELKELTWVSERDYCPSCREQVCSGSRHFHSFEYGLSDAELSKRDSGLARAKSPAAEARIEKEYKSRADRRATDARADLKTAMKDAKEDYAKEHNTRKEEQKKNAAKAMAADPPATCPTTAPGAVNPASYTTATSTRADSCSSSPRPPGGLAKALANPAATPGGIDFSTLELRYLSDPGDGLRYAFHAEPGGTAATRRSATGERSVREASDSFFVWLSLPSNTFWVNLNPNEPDRIVDADLGRTDAGRILLQADLELKRTTARLIHPDSSLGRQFWNKISGACMSFRTWIVPEPAEVFDGDDELYIVDAPLSVQMESQYVASRGGAGAGSCGKQSANVEAWNEQVFRDLILPRIEKAVNENPEYAELRRVYLSRVAAEWYRERSQDSPTSYGDLVNDGDVSDWVTETDWKPKDTFDQYVRSYREGEFNISRQTHKGNYIETRTYIFGGVDFGSVELQRVSWDEAFDGPWAGMPVDTEMATETVVKGARGSHVWMGGDNTPYVVEPYSPPPSEQPDGGNETNGESGKGSDGKQGSTKASGEGVGEGRGPGLVVWLPLMVLAGFCAVLLLVGFAGRRGNTGGTEGSS</sequence>
<keyword evidence="3" id="KW-0732">Signal</keyword>
<organism evidence="4">
    <name type="scientific">Streptomyces sp. NBC_00093</name>
    <dbReference type="NCBI Taxonomy" id="2975649"/>
    <lineage>
        <taxon>Bacteria</taxon>
        <taxon>Bacillati</taxon>
        <taxon>Actinomycetota</taxon>
        <taxon>Actinomycetes</taxon>
        <taxon>Kitasatosporales</taxon>
        <taxon>Streptomycetaceae</taxon>
        <taxon>Streptomyces</taxon>
    </lineage>
</organism>
<proteinExistence type="predicted"/>
<dbReference type="AlphaFoldDB" id="A0AAU2A3I9"/>
<evidence type="ECO:0000313" key="4">
    <source>
        <dbReference type="EMBL" id="WTT18975.1"/>
    </source>
</evidence>
<feature type="chain" id="PRO_5043737519" evidence="3">
    <location>
        <begin position="24"/>
        <end position="763"/>
    </location>
</feature>
<feature type="region of interest" description="Disordered" evidence="1">
    <location>
        <begin position="225"/>
        <end position="336"/>
    </location>
</feature>